<proteinExistence type="predicted"/>
<organism evidence="2 3">
    <name type="scientific">Microbulbifer echini</name>
    <dbReference type="NCBI Taxonomy" id="1529067"/>
    <lineage>
        <taxon>Bacteria</taxon>
        <taxon>Pseudomonadati</taxon>
        <taxon>Pseudomonadota</taxon>
        <taxon>Gammaproteobacteria</taxon>
        <taxon>Cellvibrionales</taxon>
        <taxon>Microbulbiferaceae</taxon>
        <taxon>Microbulbifer</taxon>
    </lineage>
</organism>
<dbReference type="Proteomes" id="UP001569414">
    <property type="component" value="Unassembled WGS sequence"/>
</dbReference>
<comment type="caution">
    <text evidence="2">The sequence shown here is derived from an EMBL/GenBank/DDBJ whole genome shotgun (WGS) entry which is preliminary data.</text>
</comment>
<protein>
    <submittedName>
        <fullName evidence="2">Uncharacterized protein</fullName>
    </submittedName>
</protein>
<feature type="chain" id="PRO_5045060825" evidence="1">
    <location>
        <begin position="28"/>
        <end position="167"/>
    </location>
</feature>
<keyword evidence="1" id="KW-0732">Signal</keyword>
<dbReference type="RefSeq" id="WP_299585064.1">
    <property type="nucleotide sequence ID" value="NZ_JBGMEL010000020.1"/>
</dbReference>
<name>A0ABV4NT61_9GAMM</name>
<dbReference type="EMBL" id="JBGMEL010000020">
    <property type="protein sequence ID" value="MFA0792181.1"/>
    <property type="molecule type" value="Genomic_DNA"/>
</dbReference>
<accession>A0ABV4NT61</accession>
<keyword evidence="3" id="KW-1185">Reference proteome</keyword>
<reference evidence="2 3" key="1">
    <citation type="submission" date="2024-08" db="EMBL/GenBank/DDBJ databases">
        <authorList>
            <person name="Ishaq N."/>
        </authorList>
    </citation>
    <scope>NUCLEOTIDE SEQUENCE [LARGE SCALE GENOMIC DNA]</scope>
    <source>
        <strain evidence="2 3">JCM 30400</strain>
    </source>
</reference>
<gene>
    <name evidence="2" type="ORF">ACCI51_16655</name>
</gene>
<evidence type="ECO:0000313" key="2">
    <source>
        <dbReference type="EMBL" id="MFA0792181.1"/>
    </source>
</evidence>
<evidence type="ECO:0000256" key="1">
    <source>
        <dbReference type="SAM" id="SignalP"/>
    </source>
</evidence>
<evidence type="ECO:0000313" key="3">
    <source>
        <dbReference type="Proteomes" id="UP001569414"/>
    </source>
</evidence>
<sequence length="167" mass="18705">MSPSQPMKVISALSVFLAILVSSCTQLAPRYDAELYSDLTEVNAELMQFFSSVSHGTSRDSYTERNQNYHSLIGKIDAMALQSNTRPIPNKDTLEEINNYLNSKGTNIVFEAEPPSVASLERISSSLNRMREEDEDKGLRATAVALFKNEIVISMDQALTYETFLNR</sequence>
<feature type="signal peptide" evidence="1">
    <location>
        <begin position="1"/>
        <end position="27"/>
    </location>
</feature>